<evidence type="ECO:0000313" key="5">
    <source>
        <dbReference type="Proteomes" id="UP001160148"/>
    </source>
</evidence>
<comment type="caution">
    <text evidence="4">The sequence shown here is derived from an EMBL/GenBank/DDBJ whole genome shotgun (WGS) entry which is preliminary data.</text>
</comment>
<proteinExistence type="predicted"/>
<reference evidence="4 5" key="1">
    <citation type="submission" date="2023-01" db="EMBL/GenBank/DDBJ databases">
        <authorList>
            <person name="Whitehead M."/>
        </authorList>
    </citation>
    <scope>NUCLEOTIDE SEQUENCE [LARGE SCALE GENOMIC DNA]</scope>
</reference>
<dbReference type="InterPro" id="IPR048365">
    <property type="entry name" value="TNP-like_RNaseH_N"/>
</dbReference>
<dbReference type="InterPro" id="IPR048366">
    <property type="entry name" value="TNP-like_GBD"/>
</dbReference>
<feature type="domain" description="THAP9-like helix-turn-helix" evidence="1">
    <location>
        <begin position="11"/>
        <end position="50"/>
    </location>
</feature>
<dbReference type="Pfam" id="PF21788">
    <property type="entry name" value="TNP-like_GBD"/>
    <property type="match status" value="1"/>
</dbReference>
<sequence>MRLMSLKKKLWRFKEYEKKFALSLYYNSPKGYTIMRKFLCLPTVRSLRRWLQNLNVACGINDNILAVLKCKLSSSPLSDRAVSIVFDEMSIKKFISYNSQNDMFSGYEDFGDLIDSKNILHCNQALVIMLKGIKHSRKQVIGYFFSSGHISGVKLKTIISSTIQKISSINLIPKVIICDQGTNNQQLRKLFGVTINEPWITYENNKIFFMYDTPHLLKSVRNNFKKYDFKHQNEIYSWTDIVAFYNLDKDKVPRLAPKLKEIHIKFPPFSPMRVCLAAQTFSHTVSSAILTLVSNNQLCSKAVYTAKCIKLLDDLFDVFNSASFDECKKFRKPLSENTIHWKLLNEALQFFN</sequence>
<organism evidence="4 5">
    <name type="scientific">Macrosiphum euphorbiae</name>
    <name type="common">potato aphid</name>
    <dbReference type="NCBI Taxonomy" id="13131"/>
    <lineage>
        <taxon>Eukaryota</taxon>
        <taxon>Metazoa</taxon>
        <taxon>Ecdysozoa</taxon>
        <taxon>Arthropoda</taxon>
        <taxon>Hexapoda</taxon>
        <taxon>Insecta</taxon>
        <taxon>Pterygota</taxon>
        <taxon>Neoptera</taxon>
        <taxon>Paraneoptera</taxon>
        <taxon>Hemiptera</taxon>
        <taxon>Sternorrhyncha</taxon>
        <taxon>Aphidomorpha</taxon>
        <taxon>Aphidoidea</taxon>
        <taxon>Aphididae</taxon>
        <taxon>Macrosiphini</taxon>
        <taxon>Macrosiphum</taxon>
    </lineage>
</organism>
<evidence type="ECO:0000259" key="1">
    <source>
        <dbReference type="Pfam" id="PF12017"/>
    </source>
</evidence>
<dbReference type="Pfam" id="PF12017">
    <property type="entry name" value="Tnp_P_element"/>
    <property type="match status" value="1"/>
</dbReference>
<keyword evidence="5" id="KW-1185">Reference proteome</keyword>
<evidence type="ECO:0000259" key="3">
    <source>
        <dbReference type="Pfam" id="PF21788"/>
    </source>
</evidence>
<name>A0AAV0WGL5_9HEMI</name>
<dbReference type="Pfam" id="PF21787">
    <property type="entry name" value="TNP-like_RNaseH_N"/>
    <property type="match status" value="1"/>
</dbReference>
<gene>
    <name evidence="4" type="ORF">MEUPH1_LOCUS10966</name>
</gene>
<protein>
    <recommendedName>
        <fullName evidence="6">Transposase</fullName>
    </recommendedName>
</protein>
<accession>A0AAV0WGL5</accession>
<feature type="domain" description="Transposable element P transposase-like RNase H" evidence="2">
    <location>
        <begin position="57"/>
        <end position="192"/>
    </location>
</feature>
<dbReference type="EMBL" id="CARXXK010000002">
    <property type="protein sequence ID" value="CAI6355070.1"/>
    <property type="molecule type" value="Genomic_DNA"/>
</dbReference>
<dbReference type="InterPro" id="IPR021896">
    <property type="entry name" value="THAP9-like_HTH"/>
</dbReference>
<evidence type="ECO:0000313" key="4">
    <source>
        <dbReference type="EMBL" id="CAI6355070.1"/>
    </source>
</evidence>
<dbReference type="AlphaFoldDB" id="A0AAV0WGL5"/>
<feature type="domain" description="Transposable element P transposase-like GTP-binding insertion" evidence="3">
    <location>
        <begin position="215"/>
        <end position="326"/>
    </location>
</feature>
<dbReference type="Proteomes" id="UP001160148">
    <property type="component" value="Unassembled WGS sequence"/>
</dbReference>
<evidence type="ECO:0000259" key="2">
    <source>
        <dbReference type="Pfam" id="PF21787"/>
    </source>
</evidence>
<evidence type="ECO:0008006" key="6">
    <source>
        <dbReference type="Google" id="ProtNLM"/>
    </source>
</evidence>